<name>A0ABQ1FMF8_9GAMM</name>
<protein>
    <submittedName>
        <fullName evidence="1">Uncharacterized protein</fullName>
    </submittedName>
</protein>
<reference evidence="2" key="1">
    <citation type="journal article" date="2019" name="Int. J. Syst. Evol. Microbiol.">
        <title>The Global Catalogue of Microorganisms (GCM) 10K type strain sequencing project: providing services to taxonomists for standard genome sequencing and annotation.</title>
        <authorList>
            <consortium name="The Broad Institute Genomics Platform"/>
            <consortium name="The Broad Institute Genome Sequencing Center for Infectious Disease"/>
            <person name="Wu L."/>
            <person name="Ma J."/>
        </authorList>
    </citation>
    <scope>NUCLEOTIDE SEQUENCE [LARGE SCALE GENOMIC DNA]</scope>
    <source>
        <strain evidence="2">CGMCC 1.15439</strain>
    </source>
</reference>
<accession>A0ABQ1FMF8</accession>
<dbReference type="Proteomes" id="UP000620046">
    <property type="component" value="Unassembled WGS sequence"/>
</dbReference>
<keyword evidence="2" id="KW-1185">Reference proteome</keyword>
<dbReference type="EMBL" id="BMJA01000001">
    <property type="protein sequence ID" value="GGA22153.1"/>
    <property type="molecule type" value="Genomic_DNA"/>
</dbReference>
<gene>
    <name evidence="1" type="ORF">GCM10010981_07930</name>
</gene>
<evidence type="ECO:0000313" key="2">
    <source>
        <dbReference type="Proteomes" id="UP000620046"/>
    </source>
</evidence>
<proteinExistence type="predicted"/>
<organism evidence="1 2">
    <name type="scientific">Dyella nitratireducens</name>
    <dbReference type="NCBI Taxonomy" id="1849580"/>
    <lineage>
        <taxon>Bacteria</taxon>
        <taxon>Pseudomonadati</taxon>
        <taxon>Pseudomonadota</taxon>
        <taxon>Gammaproteobacteria</taxon>
        <taxon>Lysobacterales</taxon>
        <taxon>Rhodanobacteraceae</taxon>
        <taxon>Dyella</taxon>
    </lineage>
</organism>
<comment type="caution">
    <text evidence="1">The sequence shown here is derived from an EMBL/GenBank/DDBJ whole genome shotgun (WGS) entry which is preliminary data.</text>
</comment>
<sequence>MTSPHFQFGEGDAVRNTFPLKFKEHNFSAFCYNTIGCKVFYAGMYMTRDDDNEKSPPPPPELLKNMRAGHLAIDNFPPPAIVTWRSLDGVAHEAKVDIGAIFKDRRILHHAPEQEIPAETAALDGANIILLVIDRTISVYMKTTIYLKKPRDPSNPLSNTSHEMTLAYTHTY</sequence>
<evidence type="ECO:0000313" key="1">
    <source>
        <dbReference type="EMBL" id="GGA22153.1"/>
    </source>
</evidence>